<evidence type="ECO:0000256" key="9">
    <source>
        <dbReference type="ARBA" id="ARBA00022833"/>
    </source>
</evidence>
<dbReference type="InterPro" id="IPR002502">
    <property type="entry name" value="Amidase_domain"/>
</dbReference>
<evidence type="ECO:0000256" key="3">
    <source>
        <dbReference type="ARBA" id="ARBA00004496"/>
    </source>
</evidence>
<keyword evidence="8 14" id="KW-0378">Hydrolase</keyword>
<evidence type="ECO:0000259" key="13">
    <source>
        <dbReference type="SMART" id="SM00644"/>
    </source>
</evidence>
<evidence type="ECO:0000256" key="1">
    <source>
        <dbReference type="ARBA" id="ARBA00001561"/>
    </source>
</evidence>
<dbReference type="GO" id="GO:0005737">
    <property type="term" value="C:cytoplasm"/>
    <property type="evidence" value="ECO:0007669"/>
    <property type="project" value="UniProtKB-SubCell"/>
</dbReference>
<evidence type="ECO:0000256" key="11">
    <source>
        <dbReference type="ARBA" id="ARBA00039257"/>
    </source>
</evidence>
<keyword evidence="10" id="KW-0961">Cell wall biogenesis/degradation</keyword>
<evidence type="ECO:0000256" key="10">
    <source>
        <dbReference type="ARBA" id="ARBA00023316"/>
    </source>
</evidence>
<dbReference type="SMART" id="SM00644">
    <property type="entry name" value="Ami_2"/>
    <property type="match status" value="1"/>
</dbReference>
<dbReference type="EC" id="3.5.1.28" evidence="5"/>
<comment type="subcellular location">
    <subcellularLocation>
        <location evidence="3">Cytoplasm</location>
    </subcellularLocation>
</comment>
<dbReference type="Gene3D" id="3.40.80.10">
    <property type="entry name" value="Peptidoglycan recognition protein-like"/>
    <property type="match status" value="1"/>
</dbReference>
<evidence type="ECO:0000256" key="6">
    <source>
        <dbReference type="ARBA" id="ARBA00022490"/>
    </source>
</evidence>
<sequence>MFSPMALLLDRHGWLAPAPGITLLPSPNRDARPAGAQVSLLVLHNISLPPGQFGGPEVAGLFLNTLDYSSHPWLERLRGLRVSAHFFIRRDGRIIQFVSTDQRAWHAGVSRFGTRERCNDFSIGIELEGTDTLPYADEQYLALRKLTPVLRTRYPLAAAWGHEHIAPGRKTDPGPAFNWTRFSRDSGFSRRQLPPV</sequence>
<evidence type="ECO:0000313" key="14">
    <source>
        <dbReference type="EMBL" id="CAB3646819.1"/>
    </source>
</evidence>
<dbReference type="CDD" id="cd06583">
    <property type="entry name" value="PGRP"/>
    <property type="match status" value="1"/>
</dbReference>
<dbReference type="GO" id="GO:0009253">
    <property type="term" value="P:peptidoglycan catabolic process"/>
    <property type="evidence" value="ECO:0007669"/>
    <property type="project" value="InterPro"/>
</dbReference>
<dbReference type="NCBIfam" id="NF008758">
    <property type="entry name" value="PRK11789.1"/>
    <property type="match status" value="1"/>
</dbReference>
<comment type="similarity">
    <text evidence="4">Belongs to the N-acetylmuramoyl-L-alanine amidase 2 family.</text>
</comment>
<dbReference type="InterPro" id="IPR051206">
    <property type="entry name" value="NAMLAA_amidase_2"/>
</dbReference>
<keyword evidence="9" id="KW-0862">Zinc</keyword>
<dbReference type="EMBL" id="CADIJX010000003">
    <property type="protein sequence ID" value="CAB3646819.1"/>
    <property type="molecule type" value="Genomic_DNA"/>
</dbReference>
<dbReference type="PANTHER" id="PTHR30417">
    <property type="entry name" value="N-ACETYLMURAMOYL-L-ALANINE AMIDASE AMID"/>
    <property type="match status" value="1"/>
</dbReference>
<evidence type="ECO:0000256" key="8">
    <source>
        <dbReference type="ARBA" id="ARBA00022801"/>
    </source>
</evidence>
<evidence type="ECO:0000256" key="7">
    <source>
        <dbReference type="ARBA" id="ARBA00022723"/>
    </source>
</evidence>
<gene>
    <name evidence="14" type="primary">ampD</name>
    <name evidence="14" type="ORF">LMG3431_02515</name>
</gene>
<dbReference type="GO" id="GO:0009254">
    <property type="term" value="P:peptidoglycan turnover"/>
    <property type="evidence" value="ECO:0007669"/>
    <property type="project" value="TreeGrafter"/>
</dbReference>
<keyword evidence="7" id="KW-0479">Metal-binding</keyword>
<name>A0A6S6YUT0_9BURK</name>
<keyword evidence="6" id="KW-0963">Cytoplasm</keyword>
<comment type="cofactor">
    <cofactor evidence="2">
        <name>Zn(2+)</name>
        <dbReference type="ChEBI" id="CHEBI:29105"/>
    </cofactor>
</comment>
<accession>A0A6S6YUT0</accession>
<dbReference type="Pfam" id="PF01510">
    <property type="entry name" value="Amidase_2"/>
    <property type="match status" value="1"/>
</dbReference>
<dbReference type="Proteomes" id="UP000494108">
    <property type="component" value="Unassembled WGS sequence"/>
</dbReference>
<keyword evidence="15" id="KW-1185">Reference proteome</keyword>
<dbReference type="SUPFAM" id="SSF55846">
    <property type="entry name" value="N-acetylmuramoyl-L-alanine amidase-like"/>
    <property type="match status" value="1"/>
</dbReference>
<organism evidence="14 15">
    <name type="scientific">Achromobacter pestifer</name>
    <dbReference type="NCBI Taxonomy" id="1353889"/>
    <lineage>
        <taxon>Bacteria</taxon>
        <taxon>Pseudomonadati</taxon>
        <taxon>Pseudomonadota</taxon>
        <taxon>Betaproteobacteria</taxon>
        <taxon>Burkholderiales</taxon>
        <taxon>Alcaligenaceae</taxon>
        <taxon>Achromobacter</taxon>
    </lineage>
</organism>
<reference evidence="14 15" key="1">
    <citation type="submission" date="2020-04" db="EMBL/GenBank/DDBJ databases">
        <authorList>
            <person name="De Canck E."/>
        </authorList>
    </citation>
    <scope>NUCLEOTIDE SEQUENCE [LARGE SCALE GENOMIC DNA]</scope>
    <source>
        <strain evidence="14 15">LMG 3431</strain>
    </source>
</reference>
<evidence type="ECO:0000313" key="15">
    <source>
        <dbReference type="Proteomes" id="UP000494108"/>
    </source>
</evidence>
<evidence type="ECO:0000256" key="2">
    <source>
        <dbReference type="ARBA" id="ARBA00001947"/>
    </source>
</evidence>
<dbReference type="GO" id="GO:0046872">
    <property type="term" value="F:metal ion binding"/>
    <property type="evidence" value="ECO:0007669"/>
    <property type="project" value="UniProtKB-KW"/>
</dbReference>
<dbReference type="InterPro" id="IPR036505">
    <property type="entry name" value="Amidase/PGRP_sf"/>
</dbReference>
<dbReference type="GO" id="GO:0008745">
    <property type="term" value="F:N-acetylmuramoyl-L-alanine amidase activity"/>
    <property type="evidence" value="ECO:0007669"/>
    <property type="project" value="UniProtKB-EC"/>
</dbReference>
<evidence type="ECO:0000256" key="12">
    <source>
        <dbReference type="ARBA" id="ARBA00042615"/>
    </source>
</evidence>
<comment type="catalytic activity">
    <reaction evidence="1">
        <text>Hydrolyzes the link between N-acetylmuramoyl residues and L-amino acid residues in certain cell-wall glycopeptides.</text>
        <dbReference type="EC" id="3.5.1.28"/>
    </reaction>
</comment>
<dbReference type="GO" id="GO:0071555">
    <property type="term" value="P:cell wall organization"/>
    <property type="evidence" value="ECO:0007669"/>
    <property type="project" value="UniProtKB-KW"/>
</dbReference>
<protein>
    <recommendedName>
        <fullName evidence="11">1,6-anhydro-N-acetylmuramyl-L-alanine amidase AmpD</fullName>
        <ecNumber evidence="5">3.5.1.28</ecNumber>
    </recommendedName>
    <alternativeName>
        <fullName evidence="12">N-acetylmuramoyl-L-alanine amidase</fullName>
    </alternativeName>
</protein>
<feature type="domain" description="N-acetylmuramoyl-L-alanine amidase" evidence="13">
    <location>
        <begin position="26"/>
        <end position="174"/>
    </location>
</feature>
<evidence type="ECO:0000256" key="4">
    <source>
        <dbReference type="ARBA" id="ARBA00007553"/>
    </source>
</evidence>
<proteinExistence type="inferred from homology"/>
<dbReference type="PANTHER" id="PTHR30417:SF4">
    <property type="entry name" value="1,6-ANHYDRO-N-ACETYLMURAMYL-L-ALANINE AMIDASE AMPD"/>
    <property type="match status" value="1"/>
</dbReference>
<evidence type="ECO:0000256" key="5">
    <source>
        <dbReference type="ARBA" id="ARBA00011901"/>
    </source>
</evidence>
<dbReference type="AlphaFoldDB" id="A0A6S6YUT0"/>